<keyword evidence="6" id="KW-0333">Golgi apparatus</keyword>
<evidence type="ECO:0000313" key="12">
    <source>
        <dbReference type="Proteomes" id="UP001158576"/>
    </source>
</evidence>
<keyword evidence="12" id="KW-1185">Reference proteome</keyword>
<feature type="compositionally biased region" description="Pro residues" evidence="9">
    <location>
        <begin position="214"/>
        <end position="228"/>
    </location>
</feature>
<evidence type="ECO:0000256" key="4">
    <source>
        <dbReference type="ARBA" id="ARBA00022968"/>
    </source>
</evidence>
<keyword evidence="8" id="KW-0325">Glycoprotein</keyword>
<sequence length="385" mass="43364">MGAEGKEFEWPKISMACCEIRCHPKLIRIADFLNIFLGLFLKYGSYLGWIPVIYYYNQRPIILPGSSLLSENFQAAKIFSESILEPKDDSLNFKAIGESLDSEISNLKPTEAQVQELAFETKFFKHHREKAPKKSPPAQNPVLNLKPFVAPKPVLGDDVLRTAAWEKPAAPEKPEEKRLPQKNDWIFNPAPSEEPEATEKPAPSPAQNLAANPPQAPVAPVNPAPPQNPTSKTPGSKPSRPQKVPKPPHPEVQVQPKPPCIRVEDKANCAKNGNDGTDGELELANHLAAKRAEKPGKFFLLKHHHWMNFTDVGMDQPTYINVIRHPMGRFNSVYYFQRYGFEKMGTDERQGARHTWKGSEEDFEQTLDQCVQRKSDECFERGGPL</sequence>
<protein>
    <submittedName>
        <fullName evidence="11">Oidioi.mRNA.OKI2018_I69.chr1.g1026.t1.cds</fullName>
    </submittedName>
</protein>
<reference evidence="11 12" key="1">
    <citation type="submission" date="2021-04" db="EMBL/GenBank/DDBJ databases">
        <authorList>
            <person name="Bliznina A."/>
        </authorList>
    </citation>
    <scope>NUCLEOTIDE SEQUENCE [LARGE SCALE GENOMIC DNA]</scope>
</reference>
<dbReference type="EMBL" id="OU015566">
    <property type="protein sequence ID" value="CAG5103976.1"/>
    <property type="molecule type" value="Genomic_DNA"/>
</dbReference>
<evidence type="ECO:0000256" key="2">
    <source>
        <dbReference type="ARBA" id="ARBA00022679"/>
    </source>
</evidence>
<keyword evidence="3 10" id="KW-0812">Transmembrane</keyword>
<dbReference type="PANTHER" id="PTHR12129">
    <property type="entry name" value="HEPARAN SULFATE 2-O-SULFOTRANSFERASE"/>
    <property type="match status" value="1"/>
</dbReference>
<dbReference type="InterPro" id="IPR007734">
    <property type="entry name" value="Heparan_SO4_2-O-STrfase"/>
</dbReference>
<keyword evidence="4" id="KW-0735">Signal-anchor</keyword>
<proteinExistence type="predicted"/>
<organism evidence="11 12">
    <name type="scientific">Oikopleura dioica</name>
    <name type="common">Tunicate</name>
    <dbReference type="NCBI Taxonomy" id="34765"/>
    <lineage>
        <taxon>Eukaryota</taxon>
        <taxon>Metazoa</taxon>
        <taxon>Chordata</taxon>
        <taxon>Tunicata</taxon>
        <taxon>Appendicularia</taxon>
        <taxon>Copelata</taxon>
        <taxon>Oikopleuridae</taxon>
        <taxon>Oikopleura</taxon>
    </lineage>
</organism>
<keyword evidence="5 10" id="KW-1133">Transmembrane helix</keyword>
<evidence type="ECO:0000256" key="1">
    <source>
        <dbReference type="ARBA" id="ARBA00004323"/>
    </source>
</evidence>
<feature type="region of interest" description="Disordered" evidence="9">
    <location>
        <begin position="166"/>
        <end position="260"/>
    </location>
</feature>
<evidence type="ECO:0000313" key="11">
    <source>
        <dbReference type="EMBL" id="CAG5103976.1"/>
    </source>
</evidence>
<dbReference type="Proteomes" id="UP001158576">
    <property type="component" value="Chromosome 1"/>
</dbReference>
<feature type="compositionally biased region" description="Basic and acidic residues" evidence="9">
    <location>
        <begin position="169"/>
        <end position="181"/>
    </location>
</feature>
<evidence type="ECO:0000256" key="3">
    <source>
        <dbReference type="ARBA" id="ARBA00022692"/>
    </source>
</evidence>
<evidence type="ECO:0000256" key="7">
    <source>
        <dbReference type="ARBA" id="ARBA00023136"/>
    </source>
</evidence>
<gene>
    <name evidence="11" type="ORF">OKIOD_LOCUS9791</name>
</gene>
<accession>A0ABN7SLN5</accession>
<feature type="transmembrane region" description="Helical" evidence="10">
    <location>
        <begin position="32"/>
        <end position="56"/>
    </location>
</feature>
<dbReference type="SUPFAM" id="SSF52540">
    <property type="entry name" value="P-loop containing nucleoside triphosphate hydrolases"/>
    <property type="match status" value="1"/>
</dbReference>
<dbReference type="PANTHER" id="PTHR12129:SF15">
    <property type="entry name" value="URONYL 2-SULFOTRANSFERASE"/>
    <property type="match status" value="1"/>
</dbReference>
<evidence type="ECO:0000256" key="6">
    <source>
        <dbReference type="ARBA" id="ARBA00023034"/>
    </source>
</evidence>
<evidence type="ECO:0000256" key="5">
    <source>
        <dbReference type="ARBA" id="ARBA00022989"/>
    </source>
</evidence>
<name>A0ABN7SLN5_OIKDI</name>
<dbReference type="Gene3D" id="3.40.50.300">
    <property type="entry name" value="P-loop containing nucleotide triphosphate hydrolases"/>
    <property type="match status" value="1"/>
</dbReference>
<evidence type="ECO:0000256" key="8">
    <source>
        <dbReference type="ARBA" id="ARBA00023180"/>
    </source>
</evidence>
<evidence type="ECO:0000256" key="9">
    <source>
        <dbReference type="SAM" id="MobiDB-lite"/>
    </source>
</evidence>
<keyword evidence="2" id="KW-0808">Transferase</keyword>
<keyword evidence="7 10" id="KW-0472">Membrane</keyword>
<evidence type="ECO:0000256" key="10">
    <source>
        <dbReference type="SAM" id="Phobius"/>
    </source>
</evidence>
<dbReference type="InterPro" id="IPR027417">
    <property type="entry name" value="P-loop_NTPase"/>
</dbReference>
<comment type="subcellular location">
    <subcellularLocation>
        <location evidence="1">Golgi apparatus membrane</location>
        <topology evidence="1">Single-pass type II membrane protein</topology>
    </subcellularLocation>
</comment>